<dbReference type="AlphaFoldDB" id="A0A5B9EI83"/>
<keyword evidence="4" id="KW-1185">Reference proteome</keyword>
<organism evidence="3 4">
    <name type="scientific">Terriglobus albidus</name>
    <dbReference type="NCBI Taxonomy" id="1592106"/>
    <lineage>
        <taxon>Bacteria</taxon>
        <taxon>Pseudomonadati</taxon>
        <taxon>Acidobacteriota</taxon>
        <taxon>Terriglobia</taxon>
        <taxon>Terriglobales</taxon>
        <taxon>Acidobacteriaceae</taxon>
        <taxon>Terriglobus</taxon>
    </lineage>
</organism>
<feature type="domain" description="AB hydrolase-1" evidence="2">
    <location>
        <begin position="129"/>
        <end position="252"/>
    </location>
</feature>
<dbReference type="SUPFAM" id="SSF53474">
    <property type="entry name" value="alpha/beta-Hydrolases"/>
    <property type="match status" value="1"/>
</dbReference>
<name>A0A5B9EI83_9BACT</name>
<dbReference type="InterPro" id="IPR000073">
    <property type="entry name" value="AB_hydrolase_1"/>
</dbReference>
<dbReference type="OrthoDB" id="9800754at2"/>
<protein>
    <submittedName>
        <fullName evidence="3">Alpha/beta fold hydrolase</fullName>
    </submittedName>
</protein>
<dbReference type="GO" id="GO:0004414">
    <property type="term" value="F:homoserine O-acetyltransferase activity"/>
    <property type="evidence" value="ECO:0007669"/>
    <property type="project" value="TreeGrafter"/>
</dbReference>
<dbReference type="RefSeq" id="WP_147649872.1">
    <property type="nucleotide sequence ID" value="NZ_CP042806.1"/>
</dbReference>
<dbReference type="NCBIfam" id="NF005071">
    <property type="entry name" value="PRK06489.1"/>
    <property type="match status" value="1"/>
</dbReference>
<dbReference type="Gene3D" id="3.40.50.1820">
    <property type="entry name" value="alpha/beta hydrolase"/>
    <property type="match status" value="1"/>
</dbReference>
<evidence type="ECO:0000256" key="1">
    <source>
        <dbReference type="ARBA" id="ARBA00022679"/>
    </source>
</evidence>
<accession>A0A5B9EI83</accession>
<dbReference type="Proteomes" id="UP000321820">
    <property type="component" value="Chromosome"/>
</dbReference>
<dbReference type="GO" id="GO:0016787">
    <property type="term" value="F:hydrolase activity"/>
    <property type="evidence" value="ECO:0007669"/>
    <property type="project" value="UniProtKB-KW"/>
</dbReference>
<dbReference type="PANTHER" id="PTHR32268:SF11">
    <property type="entry name" value="HOMOSERINE O-ACETYLTRANSFERASE"/>
    <property type="match status" value="1"/>
</dbReference>
<dbReference type="KEGG" id="talb:FTW19_22765"/>
<evidence type="ECO:0000313" key="3">
    <source>
        <dbReference type="EMBL" id="QEE30560.1"/>
    </source>
</evidence>
<proteinExistence type="predicted"/>
<evidence type="ECO:0000313" key="4">
    <source>
        <dbReference type="Proteomes" id="UP000321820"/>
    </source>
</evidence>
<dbReference type="Pfam" id="PF00561">
    <property type="entry name" value="Abhydrolase_1"/>
    <property type="match status" value="1"/>
</dbReference>
<dbReference type="InterPro" id="IPR029058">
    <property type="entry name" value="AB_hydrolase_fold"/>
</dbReference>
<evidence type="ECO:0000259" key="2">
    <source>
        <dbReference type="Pfam" id="PF00561"/>
    </source>
</evidence>
<keyword evidence="3" id="KW-0378">Hydrolase</keyword>
<reference evidence="3 4" key="1">
    <citation type="submission" date="2019-08" db="EMBL/GenBank/DDBJ databases">
        <title>Complete genome sequence of Terriglobus albidus strain ORNL.</title>
        <authorList>
            <person name="Podar M."/>
        </authorList>
    </citation>
    <scope>NUCLEOTIDE SEQUENCE [LARGE SCALE GENOMIC DNA]</scope>
    <source>
        <strain evidence="3 4">ORNL</strain>
    </source>
</reference>
<dbReference type="EMBL" id="CP042806">
    <property type="protein sequence ID" value="QEE30560.1"/>
    <property type="molecule type" value="Genomic_DNA"/>
</dbReference>
<dbReference type="GO" id="GO:0009092">
    <property type="term" value="P:homoserine metabolic process"/>
    <property type="evidence" value="ECO:0007669"/>
    <property type="project" value="TreeGrafter"/>
</dbReference>
<keyword evidence="1" id="KW-0808">Transferase</keyword>
<gene>
    <name evidence="3" type="ORF">FTW19_22765</name>
</gene>
<dbReference type="PANTHER" id="PTHR32268">
    <property type="entry name" value="HOMOSERINE O-ACETYLTRANSFERASE"/>
    <property type="match status" value="1"/>
</dbReference>
<dbReference type="InterPro" id="IPR008220">
    <property type="entry name" value="HAT_MetX-like"/>
</dbReference>
<sequence>MGLTSSRKIATDAIRWNPSKFAPFVLMVLSTCGVLSQAKAQTSQAVTANSNSTVSMNERQEDAHYVNYKFRDGQSLSDLRFHYLVLGHPHKDSSGNIDNAVLFLHWTNASSEALSNAEFRSALFSAGGPLDEARYFVIIPDEVGHGRSSKPSDGLKMAFPHYGYSDMVDLQHKLVVETLGIQHLHAVIGMSMGCMNAWQWAESYPDAMDGIMPIACFPAPISGRNLLWRRMLVNDIRSDPGWEDGNYQHQPPSAARGLLLARLMIDGVPALQQEVRSAQSADGFIQGVKRQAATVDANDLLYSFESSSDFDAEPGLRQITTKVFALNFADDEFYRDTLQVLQHDMDQVHSGKIVIRPVSAGSTGHFTMSHPSLWRDQVAAFMQSLNVVSE</sequence>
<dbReference type="GO" id="GO:0009086">
    <property type="term" value="P:methionine biosynthetic process"/>
    <property type="evidence" value="ECO:0007669"/>
    <property type="project" value="TreeGrafter"/>
</dbReference>